<comment type="caution">
    <text evidence="2">The sequence shown here is derived from an EMBL/GenBank/DDBJ whole genome shotgun (WGS) entry which is preliminary data.</text>
</comment>
<dbReference type="OrthoDB" id="9831392at2"/>
<evidence type="ECO:0000313" key="2">
    <source>
        <dbReference type="EMBL" id="GAT32760.1"/>
    </source>
</evidence>
<reference evidence="3" key="1">
    <citation type="journal article" date="2017" name="Genome Announc.">
        <title>Draft Genome Sequence of Terrimicrobium sacchariphilum NM-5T, a Facultative Anaerobic Soil Bacterium of the Class Spartobacteria.</title>
        <authorList>
            <person name="Qiu Y.L."/>
            <person name="Tourlousse D.M."/>
            <person name="Matsuura N."/>
            <person name="Ohashi A."/>
            <person name="Sekiguchi Y."/>
        </authorList>
    </citation>
    <scope>NUCLEOTIDE SEQUENCE [LARGE SCALE GENOMIC DNA]</scope>
    <source>
        <strain evidence="3">NM-5</strain>
    </source>
</reference>
<feature type="signal peptide" evidence="1">
    <location>
        <begin position="1"/>
        <end position="30"/>
    </location>
</feature>
<dbReference type="InterPro" id="IPR024422">
    <property type="entry name" value="Protein_unknown_function_OB"/>
</dbReference>
<keyword evidence="1" id="KW-0732">Signal</keyword>
<gene>
    <name evidence="2" type="ORF">TSACC_21161</name>
</gene>
<feature type="chain" id="PRO_5007524439" evidence="1">
    <location>
        <begin position="31"/>
        <end position="182"/>
    </location>
</feature>
<organism evidence="2 3">
    <name type="scientific">Terrimicrobium sacchariphilum</name>
    <dbReference type="NCBI Taxonomy" id="690879"/>
    <lineage>
        <taxon>Bacteria</taxon>
        <taxon>Pseudomonadati</taxon>
        <taxon>Verrucomicrobiota</taxon>
        <taxon>Terrimicrobiia</taxon>
        <taxon>Terrimicrobiales</taxon>
        <taxon>Terrimicrobiaceae</taxon>
        <taxon>Terrimicrobium</taxon>
    </lineage>
</organism>
<dbReference type="EMBL" id="BDCO01000002">
    <property type="protein sequence ID" value="GAT32760.1"/>
    <property type="molecule type" value="Genomic_DNA"/>
</dbReference>
<dbReference type="Proteomes" id="UP000076023">
    <property type="component" value="Unassembled WGS sequence"/>
</dbReference>
<evidence type="ECO:0000313" key="3">
    <source>
        <dbReference type="Proteomes" id="UP000076023"/>
    </source>
</evidence>
<evidence type="ECO:0000256" key="1">
    <source>
        <dbReference type="SAM" id="SignalP"/>
    </source>
</evidence>
<sequence length="182" mass="19933">MGEKSLSAGVMKKLFLLPLLLSATSIFAQAQLPPLPPSGFVTLDQIVNEFSTQPDAALQKYNGQRVAVYGRVGQVEKSDDTEGNPLVAYLQRADNPSPDVKCVFSADDVPTTNVMISDDQSQAIIFHRNSDGQLTEQRPFIVVGQNVVIRGTFSNYVAGDVVLKDTHLLKKEEAKKLIEENK</sequence>
<protein>
    <submittedName>
        <fullName evidence="2">tRNA_anti-like</fullName>
    </submittedName>
</protein>
<dbReference type="Pfam" id="PF12869">
    <property type="entry name" value="tRNA_anti-like"/>
    <property type="match status" value="1"/>
</dbReference>
<dbReference type="AlphaFoldDB" id="A0A146G594"/>
<accession>A0A146G594</accession>
<keyword evidence="3" id="KW-1185">Reference proteome</keyword>
<dbReference type="InParanoid" id="A0A146G594"/>
<proteinExistence type="predicted"/>
<name>A0A146G594_TERSA</name>